<evidence type="ECO:0000256" key="3">
    <source>
        <dbReference type="ARBA" id="ARBA00021907"/>
    </source>
</evidence>
<dbReference type="Pfam" id="PF18075">
    <property type="entry name" value="FtsX_ECD"/>
    <property type="match status" value="1"/>
</dbReference>
<evidence type="ECO:0000256" key="9">
    <source>
        <dbReference type="ARBA" id="ARBA00023306"/>
    </source>
</evidence>
<dbReference type="STRING" id="1075417.SAMN05421823_102291"/>
<dbReference type="AlphaFoldDB" id="A0A1G9AGF3"/>
<feature type="domain" description="FtsX extracellular" evidence="13">
    <location>
        <begin position="33"/>
        <end position="135"/>
    </location>
</feature>
<keyword evidence="5 10" id="KW-0132">Cell division</keyword>
<dbReference type="GO" id="GO:0005886">
    <property type="term" value="C:plasma membrane"/>
    <property type="evidence" value="ECO:0007669"/>
    <property type="project" value="UniProtKB-SubCell"/>
</dbReference>
<feature type="transmembrane region" description="Helical" evidence="11">
    <location>
        <begin position="203"/>
        <end position="224"/>
    </location>
</feature>
<evidence type="ECO:0000256" key="10">
    <source>
        <dbReference type="PIRNR" id="PIRNR003097"/>
    </source>
</evidence>
<evidence type="ECO:0000256" key="2">
    <source>
        <dbReference type="ARBA" id="ARBA00007379"/>
    </source>
</evidence>
<organism evidence="14 15">
    <name type="scientific">Catalinimonas alkaloidigena</name>
    <dbReference type="NCBI Taxonomy" id="1075417"/>
    <lineage>
        <taxon>Bacteria</taxon>
        <taxon>Pseudomonadati</taxon>
        <taxon>Bacteroidota</taxon>
        <taxon>Cytophagia</taxon>
        <taxon>Cytophagales</taxon>
        <taxon>Catalimonadaceae</taxon>
        <taxon>Catalinimonas</taxon>
    </lineage>
</organism>
<dbReference type="Gene3D" id="3.30.70.3040">
    <property type="match status" value="1"/>
</dbReference>
<dbReference type="PIRSF" id="PIRSF003097">
    <property type="entry name" value="FtsX"/>
    <property type="match status" value="1"/>
</dbReference>
<evidence type="ECO:0000256" key="11">
    <source>
        <dbReference type="SAM" id="Phobius"/>
    </source>
</evidence>
<comment type="similarity">
    <text evidence="2 10">Belongs to the ABC-4 integral membrane protein family. FtsX subfamily.</text>
</comment>
<evidence type="ECO:0000259" key="12">
    <source>
        <dbReference type="Pfam" id="PF02687"/>
    </source>
</evidence>
<feature type="transmembrane region" description="Helical" evidence="11">
    <location>
        <begin position="244"/>
        <end position="266"/>
    </location>
</feature>
<feature type="domain" description="ABC3 transporter permease C-terminal" evidence="12">
    <location>
        <begin position="159"/>
        <end position="275"/>
    </location>
</feature>
<dbReference type="InterPro" id="IPR003838">
    <property type="entry name" value="ABC3_permease_C"/>
</dbReference>
<keyword evidence="8 10" id="KW-0472">Membrane</keyword>
<keyword evidence="4 10" id="KW-1003">Cell membrane</keyword>
<dbReference type="Proteomes" id="UP000198510">
    <property type="component" value="Unassembled WGS sequence"/>
</dbReference>
<gene>
    <name evidence="14" type="ORF">SAMN05421823_102291</name>
</gene>
<evidence type="ECO:0000256" key="7">
    <source>
        <dbReference type="ARBA" id="ARBA00022989"/>
    </source>
</evidence>
<dbReference type="InterPro" id="IPR004513">
    <property type="entry name" value="FtsX"/>
</dbReference>
<evidence type="ECO:0000259" key="13">
    <source>
        <dbReference type="Pfam" id="PF18075"/>
    </source>
</evidence>
<evidence type="ECO:0000256" key="8">
    <source>
        <dbReference type="ARBA" id="ARBA00023136"/>
    </source>
</evidence>
<dbReference type="GO" id="GO:0051301">
    <property type="term" value="P:cell division"/>
    <property type="evidence" value="ECO:0007669"/>
    <property type="project" value="UniProtKB-KW"/>
</dbReference>
<dbReference type="PANTHER" id="PTHR47755">
    <property type="entry name" value="CELL DIVISION PROTEIN FTSX"/>
    <property type="match status" value="1"/>
</dbReference>
<keyword evidence="15" id="KW-1185">Reference proteome</keyword>
<protein>
    <recommendedName>
        <fullName evidence="3 10">Cell division protein FtsX</fullName>
    </recommendedName>
</protein>
<keyword evidence="9 10" id="KW-0131">Cell cycle</keyword>
<reference evidence="14 15" key="1">
    <citation type="submission" date="2016-10" db="EMBL/GenBank/DDBJ databases">
        <authorList>
            <person name="de Groot N.N."/>
        </authorList>
    </citation>
    <scope>NUCLEOTIDE SEQUENCE [LARGE SCALE GENOMIC DNA]</scope>
    <source>
        <strain evidence="14 15">DSM 25186</strain>
    </source>
</reference>
<evidence type="ECO:0000256" key="5">
    <source>
        <dbReference type="ARBA" id="ARBA00022618"/>
    </source>
</evidence>
<accession>A0A1G9AGF3</accession>
<evidence type="ECO:0000313" key="14">
    <source>
        <dbReference type="EMBL" id="SDK26358.1"/>
    </source>
</evidence>
<sequence length="280" mass="32065">MFSITMALFVIGLFGEVLLHANRLSQVVRGGIRMQIYLNREVTENERISFYKALAERPYVAKEGQEPQIEFISKEQAAEELSREIQGVDSNFTQLLGSNPLRDAFIMRVQSDYATSEAMQQIKTELEDMPSVFEVFYIESVVSNINRNITQISLVLLTLALVLVLTVVVLINNTIKLALFSQRFLVRSMQLVGATSWFIQRPFLWRAIWQGVLSGIVASGLIYLLLEWAYRQIPELETLRQDELFWGLCLSLLLIGGLIGFFSAYASVRRYLRMSLDELY</sequence>
<dbReference type="Pfam" id="PF02687">
    <property type="entry name" value="FtsX"/>
    <property type="match status" value="1"/>
</dbReference>
<comment type="subcellular location">
    <subcellularLocation>
        <location evidence="1">Cell membrane</location>
        <topology evidence="1">Multi-pass membrane protein</topology>
    </subcellularLocation>
</comment>
<keyword evidence="6 11" id="KW-0812">Transmembrane</keyword>
<evidence type="ECO:0000313" key="15">
    <source>
        <dbReference type="Proteomes" id="UP000198510"/>
    </source>
</evidence>
<dbReference type="PANTHER" id="PTHR47755:SF1">
    <property type="entry name" value="CELL DIVISION PROTEIN FTSX"/>
    <property type="match status" value="1"/>
</dbReference>
<evidence type="ECO:0000256" key="1">
    <source>
        <dbReference type="ARBA" id="ARBA00004651"/>
    </source>
</evidence>
<proteinExistence type="inferred from homology"/>
<evidence type="ECO:0000256" key="6">
    <source>
        <dbReference type="ARBA" id="ARBA00022692"/>
    </source>
</evidence>
<dbReference type="InterPro" id="IPR040690">
    <property type="entry name" value="FtsX_ECD"/>
</dbReference>
<evidence type="ECO:0000256" key="4">
    <source>
        <dbReference type="ARBA" id="ARBA00022475"/>
    </source>
</evidence>
<name>A0A1G9AGF3_9BACT</name>
<keyword evidence="7 11" id="KW-1133">Transmembrane helix</keyword>
<dbReference type="EMBL" id="FNFO01000002">
    <property type="protein sequence ID" value="SDK26358.1"/>
    <property type="molecule type" value="Genomic_DNA"/>
</dbReference>
<feature type="transmembrane region" description="Helical" evidence="11">
    <location>
        <begin position="154"/>
        <end position="179"/>
    </location>
</feature>